<dbReference type="InterPro" id="IPR002017">
    <property type="entry name" value="Spectrin_repeat"/>
</dbReference>
<dbReference type="PROSITE" id="PS50021">
    <property type="entry name" value="CH"/>
    <property type="match status" value="2"/>
</dbReference>
<accession>A0A2K5W2W3</accession>
<dbReference type="SMART" id="SM00150">
    <property type="entry name" value="SPEC"/>
    <property type="match status" value="3"/>
</dbReference>
<dbReference type="Proteomes" id="UP000233100">
    <property type="component" value="Chromosome 14"/>
</dbReference>
<evidence type="ECO:0000313" key="11">
    <source>
        <dbReference type="Ensembl" id="ENSMFAP00000031414.2"/>
    </source>
</evidence>
<gene>
    <name evidence="11" type="primary">SPTBN2</name>
</gene>
<evidence type="ECO:0000256" key="4">
    <source>
        <dbReference type="ARBA" id="ARBA00023203"/>
    </source>
</evidence>
<feature type="domain" description="Calponin-homology (CH)" evidence="10">
    <location>
        <begin position="57"/>
        <end position="161"/>
    </location>
</feature>
<dbReference type="FunFam" id="1.10.418.10:FF:000003">
    <property type="entry name" value="Spectrin beta chain"/>
    <property type="match status" value="1"/>
</dbReference>
<feature type="compositionally biased region" description="Basic and acidic residues" evidence="8">
    <location>
        <begin position="875"/>
        <end position="888"/>
    </location>
</feature>
<reference evidence="11" key="2">
    <citation type="submission" date="2025-08" db="UniProtKB">
        <authorList>
            <consortium name="Ensembl"/>
        </authorList>
    </citation>
    <scope>IDENTIFICATION</scope>
</reference>
<proteinExistence type="inferred from homology"/>
<evidence type="ECO:0000256" key="5">
    <source>
        <dbReference type="ARBA" id="ARBA00054264"/>
    </source>
</evidence>
<dbReference type="AlphaFoldDB" id="A0A2K5W2W3"/>
<evidence type="ECO:0000256" key="7">
    <source>
        <dbReference type="ARBA" id="ARBA00077032"/>
    </source>
</evidence>
<keyword evidence="2" id="KW-0117">Actin capping</keyword>
<feature type="region of interest" description="Disordered" evidence="8">
    <location>
        <begin position="836"/>
        <end position="895"/>
    </location>
</feature>
<dbReference type="InterPro" id="IPR001849">
    <property type="entry name" value="PH_domain"/>
</dbReference>
<dbReference type="CDD" id="cd10571">
    <property type="entry name" value="PH_beta_spectrin"/>
    <property type="match status" value="1"/>
</dbReference>
<reference evidence="11" key="3">
    <citation type="submission" date="2025-09" db="UniProtKB">
        <authorList>
            <consortium name="Ensembl"/>
        </authorList>
    </citation>
    <scope>IDENTIFICATION</scope>
</reference>
<dbReference type="SUPFAM" id="SSF47576">
    <property type="entry name" value="Calponin-homology domain, CH-domain"/>
    <property type="match status" value="1"/>
</dbReference>
<dbReference type="FunFam" id="1.20.58.60:FF:000096">
    <property type="entry name" value="Spectrin beta chain"/>
    <property type="match status" value="1"/>
</dbReference>
<dbReference type="GO" id="GO:0005200">
    <property type="term" value="F:structural constituent of cytoskeleton"/>
    <property type="evidence" value="ECO:0007669"/>
    <property type="project" value="UniProtKB-ARBA"/>
</dbReference>
<evidence type="ECO:0000256" key="2">
    <source>
        <dbReference type="ARBA" id="ARBA00022467"/>
    </source>
</evidence>
<dbReference type="PRINTS" id="PR00683">
    <property type="entry name" value="SPECTRINPH"/>
</dbReference>
<sequence length="895" mass="101877">MSSTLSPTDFDSLEIQGQYSDINNRWDLPDSDWDNDSSSARLFERSRIKALADEREAVQKKTFTKWVNSHLARVTCRVGDLYSDLRDGRNLLRLLEVLSGETLPKPTKGRMRIHCLENVDKALQFLKEQKVHLENMGSHDIVDGNHRLTLGLVWTIILRFQIQDISVETEDNKEKKSAKDALLLWCQMKTAGYPNVNVHNFTTSWRDGLAFNAIVHKHRPDLLDFESLKKCNAHYNLQNAFNLAEKELGLTKLLDPEDVNVDQPDEKSIITYVATYYHYFSKMKALAVEGKRIGKVLDHAMEAERLVEKYESLASELLQWIEQTIVTLNDRQLANSLSGVQNQLQSFNSYRTVEKPPKFTEKGNLEVLLFTIQSKLRANNQKVYTPREGRLISDINKAWERLEKAEHERELALRTELIRQEKLEQLAARFDRKAAMRETWLSENQRLVSQDNFGLELAAVEAAVRKHEAIETDIVAYSGRVQAVDAVAAELAHNVARLWDFLRQMVAARRERLLLNLELQKVFQDLLYLMDWMEEMKGRLQSQDLGKHLTGVEDLLQLHELVEADIAVQAERVRAVSASALRFCNPGKEYRPCDPQLVSERVAKLEQSYEREKERKRKREEEERRKQPPAPEPTASVPPGDLVGGQMAPDTTWDRTQLRPPPSTQAPSVNGVCTDGEPSQPLLGQQRLEETPRPDWLPHPMPEQVTSQPAATLPPRGPEPSAQEQMEGVLCRKQEMEAFGKKAANRSWQNVYCVLRRGSLGFYKDAKAASAGVPYHGEVPVSLARAQGSVAFDYRKRKHVFKLGLQDGKEYLFQAKDEAEMSSWLRVVNAAIATASSASGEPEEPVVPSTTRGMTRAMTMPPVSPVGAEGPVVLRSKDGREREREKRFSFFKKNK</sequence>
<dbReference type="InterPro" id="IPR001589">
    <property type="entry name" value="Actinin_actin-bd_CS"/>
</dbReference>
<dbReference type="Gene3D" id="1.10.418.10">
    <property type="entry name" value="Calponin-like domain"/>
    <property type="match status" value="2"/>
</dbReference>
<dbReference type="CDD" id="cd21321">
    <property type="entry name" value="CH_SPTBN2_rpt2"/>
    <property type="match status" value="1"/>
</dbReference>
<comment type="similarity">
    <text evidence="1">Belongs to the spectrin family.</text>
</comment>
<dbReference type="FunFam" id="1.10.418.10:FF:000004">
    <property type="entry name" value="Spectrin beta chain"/>
    <property type="match status" value="1"/>
</dbReference>
<protein>
    <recommendedName>
        <fullName evidence="6">Spectrin beta chain, non-erythrocytic 2</fullName>
    </recommendedName>
    <alternativeName>
        <fullName evidence="7">Beta-III spectrin</fullName>
    </alternativeName>
</protein>
<dbReference type="InterPro" id="IPR036872">
    <property type="entry name" value="CH_dom_sf"/>
</dbReference>
<dbReference type="Bgee" id="ENSMFAG00000033998">
    <property type="expression patterns" value="Expressed in cerebellum and 7 other cell types or tissues"/>
</dbReference>
<dbReference type="SUPFAM" id="SSF50729">
    <property type="entry name" value="PH domain-like"/>
    <property type="match status" value="1"/>
</dbReference>
<dbReference type="GO" id="GO:0005543">
    <property type="term" value="F:phospholipid binding"/>
    <property type="evidence" value="ECO:0007669"/>
    <property type="project" value="InterPro"/>
</dbReference>
<dbReference type="Pfam" id="PF15410">
    <property type="entry name" value="PH_9"/>
    <property type="match status" value="1"/>
</dbReference>
<dbReference type="InterPro" id="IPR041681">
    <property type="entry name" value="PH_9"/>
</dbReference>
<dbReference type="GO" id="GO:0003779">
    <property type="term" value="F:actin binding"/>
    <property type="evidence" value="ECO:0007669"/>
    <property type="project" value="UniProtKB-KW"/>
</dbReference>
<name>A0A2K5W2W3_MACFA</name>
<dbReference type="FunFam" id="2.30.29.30:FF:000024">
    <property type="entry name" value="Spectrin beta chain"/>
    <property type="match status" value="1"/>
</dbReference>
<dbReference type="InterPro" id="IPR018159">
    <property type="entry name" value="Spectrin/alpha-actinin"/>
</dbReference>
<dbReference type="PROSITE" id="PS00020">
    <property type="entry name" value="ACTININ_2"/>
    <property type="match status" value="1"/>
</dbReference>
<dbReference type="CDD" id="cd21246">
    <property type="entry name" value="CH_SPTB-like_rpt1"/>
    <property type="match status" value="1"/>
</dbReference>
<dbReference type="InterPro" id="IPR011993">
    <property type="entry name" value="PH-like_dom_sf"/>
</dbReference>
<evidence type="ECO:0000259" key="9">
    <source>
        <dbReference type="PROSITE" id="PS50003"/>
    </source>
</evidence>
<dbReference type="Pfam" id="PF00435">
    <property type="entry name" value="Spectrin"/>
    <property type="match status" value="3"/>
</dbReference>
<dbReference type="SUPFAM" id="SSF46966">
    <property type="entry name" value="Spectrin repeat"/>
    <property type="match status" value="3"/>
</dbReference>
<dbReference type="CDD" id="cd00176">
    <property type="entry name" value="SPEC"/>
    <property type="match status" value="2"/>
</dbReference>
<evidence type="ECO:0000313" key="12">
    <source>
        <dbReference type="Proteomes" id="UP000233100"/>
    </source>
</evidence>
<keyword evidence="4" id="KW-0009">Actin-binding</keyword>
<dbReference type="Ensembl" id="ENSMFAT00000005629.2">
    <property type="protein sequence ID" value="ENSMFAP00000031414.2"/>
    <property type="gene ID" value="ENSMFAG00000033998.2"/>
</dbReference>
<keyword evidence="12" id="KW-1185">Reference proteome</keyword>
<dbReference type="VEuPathDB" id="HostDB:ENSMFAG00000033998"/>
<feature type="domain" description="Calponin-homology (CH)" evidence="10">
    <location>
        <begin position="176"/>
        <end position="281"/>
    </location>
</feature>
<evidence type="ECO:0000256" key="6">
    <source>
        <dbReference type="ARBA" id="ARBA00070730"/>
    </source>
</evidence>
<feature type="domain" description="PH" evidence="9">
    <location>
        <begin position="723"/>
        <end position="833"/>
    </location>
</feature>
<comment type="function">
    <text evidence="5">Probably plays an important role in neuronal membrane skeleton.</text>
</comment>
<dbReference type="GO" id="GO:0016020">
    <property type="term" value="C:membrane"/>
    <property type="evidence" value="ECO:0007669"/>
    <property type="project" value="UniProtKB-ARBA"/>
</dbReference>
<keyword evidence="3" id="KW-0677">Repeat</keyword>
<feature type="compositionally biased region" description="Basic and acidic residues" evidence="8">
    <location>
        <begin position="605"/>
        <end position="626"/>
    </location>
</feature>
<evidence type="ECO:0000256" key="1">
    <source>
        <dbReference type="ARBA" id="ARBA00006826"/>
    </source>
</evidence>
<dbReference type="GeneTree" id="ENSGT00940000158847"/>
<evidence type="ECO:0000256" key="8">
    <source>
        <dbReference type="SAM" id="MobiDB-lite"/>
    </source>
</evidence>
<dbReference type="PANTHER" id="PTHR11915">
    <property type="entry name" value="SPECTRIN/FILAMIN RELATED CYTOSKELETAL PROTEIN"/>
    <property type="match status" value="1"/>
</dbReference>
<dbReference type="GO" id="GO:0051693">
    <property type="term" value="P:actin filament capping"/>
    <property type="evidence" value="ECO:0007669"/>
    <property type="project" value="UniProtKB-KW"/>
</dbReference>
<dbReference type="SMART" id="SM00233">
    <property type="entry name" value="PH"/>
    <property type="match status" value="1"/>
</dbReference>
<dbReference type="PROSITE" id="PS50003">
    <property type="entry name" value="PH_DOMAIN"/>
    <property type="match status" value="1"/>
</dbReference>
<dbReference type="Gene3D" id="2.30.29.30">
    <property type="entry name" value="Pleckstrin-homology domain (PH domain)/Phosphotyrosine-binding domain (PTB)"/>
    <property type="match status" value="1"/>
</dbReference>
<reference evidence="11 12" key="1">
    <citation type="submission" date="2013-03" db="EMBL/GenBank/DDBJ databases">
        <authorList>
            <person name="Warren W."/>
            <person name="Wilson R.K."/>
        </authorList>
    </citation>
    <scope>NUCLEOTIDE SEQUENCE</scope>
</reference>
<feature type="region of interest" description="Disordered" evidence="8">
    <location>
        <begin position="605"/>
        <end position="722"/>
    </location>
</feature>
<organism evidence="11 12">
    <name type="scientific">Macaca fascicularis</name>
    <name type="common">Crab-eating macaque</name>
    <name type="synonym">Cynomolgus monkey</name>
    <dbReference type="NCBI Taxonomy" id="9541"/>
    <lineage>
        <taxon>Eukaryota</taxon>
        <taxon>Metazoa</taxon>
        <taxon>Chordata</taxon>
        <taxon>Craniata</taxon>
        <taxon>Vertebrata</taxon>
        <taxon>Euteleostomi</taxon>
        <taxon>Mammalia</taxon>
        <taxon>Eutheria</taxon>
        <taxon>Euarchontoglires</taxon>
        <taxon>Primates</taxon>
        <taxon>Haplorrhini</taxon>
        <taxon>Catarrhini</taxon>
        <taxon>Cercopithecidae</taxon>
        <taxon>Cercopithecinae</taxon>
        <taxon>Macaca</taxon>
    </lineage>
</organism>
<dbReference type="Pfam" id="PF00307">
    <property type="entry name" value="CH"/>
    <property type="match status" value="2"/>
</dbReference>
<dbReference type="InterPro" id="IPR001605">
    <property type="entry name" value="PH_dom-spectrin-type"/>
</dbReference>
<dbReference type="FunFam" id="1.20.58.60:FF:000106">
    <property type="entry name" value="Spectrin beta chain"/>
    <property type="match status" value="1"/>
</dbReference>
<dbReference type="GO" id="GO:0008091">
    <property type="term" value="C:spectrin"/>
    <property type="evidence" value="ECO:0007669"/>
    <property type="project" value="UniProtKB-ARBA"/>
</dbReference>
<dbReference type="PROSITE" id="PS00019">
    <property type="entry name" value="ACTININ_1"/>
    <property type="match status" value="1"/>
</dbReference>
<evidence type="ECO:0000256" key="3">
    <source>
        <dbReference type="ARBA" id="ARBA00022737"/>
    </source>
</evidence>
<dbReference type="Gene3D" id="1.20.58.60">
    <property type="match status" value="3"/>
</dbReference>
<dbReference type="InterPro" id="IPR001715">
    <property type="entry name" value="CH_dom"/>
</dbReference>
<evidence type="ECO:0000259" key="10">
    <source>
        <dbReference type="PROSITE" id="PS50021"/>
    </source>
</evidence>
<dbReference type="SMART" id="SM00033">
    <property type="entry name" value="CH"/>
    <property type="match status" value="2"/>
</dbReference>